<dbReference type="RefSeq" id="WP_129834001.1">
    <property type="nucleotide sequence ID" value="NZ_CP035704.1"/>
</dbReference>
<dbReference type="Pfam" id="PF14238">
    <property type="entry name" value="DUF4340"/>
    <property type="match status" value="1"/>
</dbReference>
<keyword evidence="4" id="KW-1185">Reference proteome</keyword>
<gene>
    <name evidence="3" type="ORF">ELE36_13100</name>
</gene>
<dbReference type="AlphaFoldDB" id="A0A411HL19"/>
<dbReference type="OrthoDB" id="7008377at2"/>
<evidence type="ECO:0000256" key="1">
    <source>
        <dbReference type="SAM" id="MobiDB-lite"/>
    </source>
</evidence>
<dbReference type="KEGG" id="xbc:ELE36_13100"/>
<name>A0A411HL19_9GAMM</name>
<evidence type="ECO:0000313" key="4">
    <source>
        <dbReference type="Proteomes" id="UP000291562"/>
    </source>
</evidence>
<sequence>MNNKTLLGLAAAALVALLVAVRLNHSNKPLNETTEQTRFLLPGLREHVNEVSQITLTGADNKPVATLKRGDAGWTVAEKSGYPADLIKVREFLLKLADATLIEQKTSNKDRYAELGVEDVAGKDAKGVLVELAGLAQPVKLIVGNYNGGGGGGTFVRLPSEAQSWLAKGNITVEKSAPNWLRHELTDVQAARFREVVLTAPDGKVLKAAKAAPGDVNYKLADVPKGREPSSDFAANGLVSTLAGLRFDDVLPAKDAEPGDKVYKAHYVAYDGLIVDVQAWEKDGKDYARFKASLDATAAEIQIKTDQAVAKTQFEAKQFDAKQTKPDAGDKAPADGKPEAAKSAPDLTPPLAISDPAKDHNERLAAINKEVADLNKLFDGWSFVLPVYKFANINKSMDEMLKPLDDGKSKLDPKNLGKKPNTLVGPGATMPNGKL</sequence>
<feature type="compositionally biased region" description="Basic and acidic residues" evidence="1">
    <location>
        <begin position="404"/>
        <end position="415"/>
    </location>
</feature>
<dbReference type="Proteomes" id="UP000291562">
    <property type="component" value="Chromosome"/>
</dbReference>
<accession>A0A411HL19</accession>
<reference evidence="3 4" key="1">
    <citation type="submission" date="2019-01" db="EMBL/GenBank/DDBJ databases">
        <title>Pseudolysobacter antarctica gen. nov., sp. nov., isolated from Fildes Peninsula, Antarctica.</title>
        <authorList>
            <person name="Wei Z."/>
            <person name="Peng F."/>
        </authorList>
    </citation>
    <scope>NUCLEOTIDE SEQUENCE [LARGE SCALE GENOMIC DNA]</scope>
    <source>
        <strain evidence="3 4">AQ6-296</strain>
    </source>
</reference>
<proteinExistence type="predicted"/>
<dbReference type="InterPro" id="IPR025641">
    <property type="entry name" value="DUF4340"/>
</dbReference>
<evidence type="ECO:0000259" key="2">
    <source>
        <dbReference type="Pfam" id="PF14238"/>
    </source>
</evidence>
<feature type="domain" description="DUF4340" evidence="2">
    <location>
        <begin position="74"/>
        <end position="258"/>
    </location>
</feature>
<protein>
    <submittedName>
        <fullName evidence="3">DUF4340 domain-containing protein</fullName>
    </submittedName>
</protein>
<evidence type="ECO:0000313" key="3">
    <source>
        <dbReference type="EMBL" id="QBB71215.1"/>
    </source>
</evidence>
<feature type="compositionally biased region" description="Basic and acidic residues" evidence="1">
    <location>
        <begin position="318"/>
        <end position="340"/>
    </location>
</feature>
<dbReference type="EMBL" id="CP035704">
    <property type="protein sequence ID" value="QBB71215.1"/>
    <property type="molecule type" value="Genomic_DNA"/>
</dbReference>
<organism evidence="3 4">
    <name type="scientific">Pseudolysobacter antarcticus</name>
    <dbReference type="NCBI Taxonomy" id="2511995"/>
    <lineage>
        <taxon>Bacteria</taxon>
        <taxon>Pseudomonadati</taxon>
        <taxon>Pseudomonadota</taxon>
        <taxon>Gammaproteobacteria</taxon>
        <taxon>Lysobacterales</taxon>
        <taxon>Rhodanobacteraceae</taxon>
        <taxon>Pseudolysobacter</taxon>
    </lineage>
</organism>
<feature type="region of interest" description="Disordered" evidence="1">
    <location>
        <begin position="404"/>
        <end position="435"/>
    </location>
</feature>
<feature type="region of interest" description="Disordered" evidence="1">
    <location>
        <begin position="318"/>
        <end position="351"/>
    </location>
</feature>